<comment type="similarity">
    <text evidence="2 6">Belongs to the acyl-CoA dehydrogenase family.</text>
</comment>
<evidence type="ECO:0000256" key="5">
    <source>
        <dbReference type="ARBA" id="ARBA00023002"/>
    </source>
</evidence>
<protein>
    <submittedName>
        <fullName evidence="11">Acyl-CoA dehydrogenase C-terminal domain-containing protein</fullName>
    </submittedName>
</protein>
<dbReference type="InterPro" id="IPR009100">
    <property type="entry name" value="AcylCoA_DH/oxidase_NM_dom_sf"/>
</dbReference>
<dbReference type="Gene3D" id="2.40.110.10">
    <property type="entry name" value="Butyryl-CoA Dehydrogenase, subunit A, domain 2"/>
    <property type="match status" value="1"/>
</dbReference>
<dbReference type="Pfam" id="PF02771">
    <property type="entry name" value="Acyl-CoA_dh_N"/>
    <property type="match status" value="1"/>
</dbReference>
<dbReference type="PANTHER" id="PTHR42803">
    <property type="entry name" value="ACYL-COA DEHYDROGENASE"/>
    <property type="match status" value="1"/>
</dbReference>
<keyword evidence="12" id="KW-1185">Reference proteome</keyword>
<dbReference type="SUPFAM" id="SSF56645">
    <property type="entry name" value="Acyl-CoA dehydrogenase NM domain-like"/>
    <property type="match status" value="1"/>
</dbReference>
<dbReference type="Pfam" id="PF12806">
    <property type="entry name" value="Acyl-CoA_dh_C"/>
    <property type="match status" value="1"/>
</dbReference>
<dbReference type="RefSeq" id="WP_223579024.1">
    <property type="nucleotide sequence ID" value="NZ_BAABFU010000003.1"/>
</dbReference>
<evidence type="ECO:0000256" key="2">
    <source>
        <dbReference type="ARBA" id="ARBA00009347"/>
    </source>
</evidence>
<dbReference type="InterPro" id="IPR036250">
    <property type="entry name" value="AcylCo_DH-like_C"/>
</dbReference>
<feature type="domain" description="Acetyl-CoA dehydrogenase-like C-terminal" evidence="10">
    <location>
        <begin position="478"/>
        <end position="561"/>
    </location>
</feature>
<evidence type="ECO:0000313" key="11">
    <source>
        <dbReference type="EMBL" id="GAA4353581.1"/>
    </source>
</evidence>
<dbReference type="Gene3D" id="1.20.140.10">
    <property type="entry name" value="Butyryl-CoA Dehydrogenase, subunit A, domain 3"/>
    <property type="match status" value="1"/>
</dbReference>
<evidence type="ECO:0000259" key="9">
    <source>
        <dbReference type="Pfam" id="PF02771"/>
    </source>
</evidence>
<evidence type="ECO:0000256" key="6">
    <source>
        <dbReference type="RuleBase" id="RU362125"/>
    </source>
</evidence>
<evidence type="ECO:0000259" key="7">
    <source>
        <dbReference type="Pfam" id="PF00441"/>
    </source>
</evidence>
<dbReference type="SUPFAM" id="SSF47203">
    <property type="entry name" value="Acyl-CoA dehydrogenase C-terminal domain-like"/>
    <property type="match status" value="1"/>
</dbReference>
<dbReference type="InterPro" id="IPR013786">
    <property type="entry name" value="AcylCoA_DH/ox_N"/>
</dbReference>
<gene>
    <name evidence="11" type="ORF">GCM10023150_22380</name>
</gene>
<name>A0ABP8I8X1_9GAMM</name>
<feature type="domain" description="Acyl-CoA dehydrogenase/oxidase C-terminal" evidence="7">
    <location>
        <begin position="282"/>
        <end position="445"/>
    </location>
</feature>
<dbReference type="PANTHER" id="PTHR42803:SF1">
    <property type="entry name" value="BROAD-SPECIFICITY LINEAR ACYL-COA DEHYDROGENASE FADE5"/>
    <property type="match status" value="1"/>
</dbReference>
<reference evidence="12" key="1">
    <citation type="journal article" date="2019" name="Int. J. Syst. Evol. Microbiol.">
        <title>The Global Catalogue of Microorganisms (GCM) 10K type strain sequencing project: providing services to taxonomists for standard genome sequencing and annotation.</title>
        <authorList>
            <consortium name="The Broad Institute Genomics Platform"/>
            <consortium name="The Broad Institute Genome Sequencing Center for Infectious Disease"/>
            <person name="Wu L."/>
            <person name="Ma J."/>
        </authorList>
    </citation>
    <scope>NUCLEOTIDE SEQUENCE [LARGE SCALE GENOMIC DNA]</scope>
    <source>
        <strain evidence="12">JCM 17727</strain>
    </source>
</reference>
<dbReference type="InterPro" id="IPR037069">
    <property type="entry name" value="AcylCoA_DH/ox_N_sf"/>
</dbReference>
<organism evidence="11 12">
    <name type="scientific">Kangiella taiwanensis</name>
    <dbReference type="NCBI Taxonomy" id="1079179"/>
    <lineage>
        <taxon>Bacteria</taxon>
        <taxon>Pseudomonadati</taxon>
        <taxon>Pseudomonadota</taxon>
        <taxon>Gammaproteobacteria</taxon>
        <taxon>Kangiellales</taxon>
        <taxon>Kangiellaceae</taxon>
        <taxon>Kangiella</taxon>
    </lineage>
</organism>
<comment type="cofactor">
    <cofactor evidence="1 6">
        <name>FAD</name>
        <dbReference type="ChEBI" id="CHEBI:57692"/>
    </cofactor>
</comment>
<keyword evidence="3 6" id="KW-0285">Flavoprotein</keyword>
<dbReference type="InterPro" id="IPR025878">
    <property type="entry name" value="Acyl-CoA_dh-like_C_dom"/>
</dbReference>
<proteinExistence type="inferred from homology"/>
<accession>A0ABP8I8X1</accession>
<feature type="domain" description="Acyl-CoA dehydrogenase/oxidase N-terminal" evidence="9">
    <location>
        <begin position="40"/>
        <end position="157"/>
    </location>
</feature>
<dbReference type="Pfam" id="PF00441">
    <property type="entry name" value="Acyl-CoA_dh_1"/>
    <property type="match status" value="1"/>
</dbReference>
<keyword evidence="5 6" id="KW-0560">Oxidoreductase</keyword>
<comment type="caution">
    <text evidence="11">The sequence shown here is derived from an EMBL/GenBank/DDBJ whole genome shotgun (WGS) entry which is preliminary data.</text>
</comment>
<keyword evidence="4 6" id="KW-0274">FAD</keyword>
<dbReference type="InterPro" id="IPR009075">
    <property type="entry name" value="AcylCo_DH/oxidase_C"/>
</dbReference>
<evidence type="ECO:0000256" key="3">
    <source>
        <dbReference type="ARBA" id="ARBA00022630"/>
    </source>
</evidence>
<dbReference type="InterPro" id="IPR052166">
    <property type="entry name" value="Diverse_Acyl-CoA_DH"/>
</dbReference>
<dbReference type="Pfam" id="PF02770">
    <property type="entry name" value="Acyl-CoA_dh_M"/>
    <property type="match status" value="1"/>
</dbReference>
<feature type="domain" description="Acyl-CoA oxidase/dehydrogenase middle" evidence="8">
    <location>
        <begin position="161"/>
        <end position="271"/>
    </location>
</feature>
<evidence type="ECO:0000259" key="10">
    <source>
        <dbReference type="Pfam" id="PF12806"/>
    </source>
</evidence>
<evidence type="ECO:0000313" key="12">
    <source>
        <dbReference type="Proteomes" id="UP001501294"/>
    </source>
</evidence>
<dbReference type="InterPro" id="IPR006091">
    <property type="entry name" value="Acyl-CoA_Oxase/DH_mid-dom"/>
</dbReference>
<evidence type="ECO:0000256" key="4">
    <source>
        <dbReference type="ARBA" id="ARBA00022827"/>
    </source>
</evidence>
<dbReference type="Gene3D" id="1.10.540.10">
    <property type="entry name" value="Acyl-CoA dehydrogenase/oxidase, N-terminal domain"/>
    <property type="match status" value="1"/>
</dbReference>
<dbReference type="EMBL" id="BAABFU010000003">
    <property type="protein sequence ID" value="GAA4353581.1"/>
    <property type="molecule type" value="Genomic_DNA"/>
</dbReference>
<evidence type="ECO:0000256" key="1">
    <source>
        <dbReference type="ARBA" id="ARBA00001974"/>
    </source>
</evidence>
<dbReference type="Proteomes" id="UP001501294">
    <property type="component" value="Unassembled WGS sequence"/>
</dbReference>
<dbReference type="InterPro" id="IPR046373">
    <property type="entry name" value="Acyl-CoA_Oxase/DH_mid-dom_sf"/>
</dbReference>
<sequence length="563" mass="61464">MQYQAPVDDMMFLVKDVFSLSQRLGDIADFSDFDDELYAAILEEAGKFATGVLQPINRSGDEEGCQYDDGVVTTPKGFKEAYQAYVEGGWQSITADPNYGGQGLPKALHVLIEEMFYSANTSFCLYGSLTGGATKLLEAHADEATKEKYLPNLISGQWSGSMCLTEAHAGSDLGLLKTKAEPRDDGSYSLEGSKIFITGGEHDMAENIIHLVLARLPDAPAGPKGISLFLVPKFLVNDDGSLGDRNGIRCGSIEHKMGIKASSTCVMNMDDAQGWLIGPPHRGLACMFTMMNLERLSIGIQGIGLGEMSFQQADTYARERLQGKASDGEAPAPLIKHGDVQRMLNTMESFNKAGRALAVWLGSYLDVAFHSKDKDAIKVADIMSAWLTPIAKAYFTDAGYETCTIGQQVFGGHGYVREWGMEQHVRDCRIAQIYEGTNGIQALDLVGRKLIGSKGEQLQVFLSEVNADLDTMPDSARKGQVAEHLKELEVLSNSIMSQSAANADLPQLIACDYLHYAALVTYSYLWLKMEVAAGGELDEKSDFFFKRVLPRTLGLKASIENEL</sequence>
<evidence type="ECO:0000259" key="8">
    <source>
        <dbReference type="Pfam" id="PF02770"/>
    </source>
</evidence>